<organism evidence="1 2">
    <name type="scientific">Panagrolaimus sp. PS1159</name>
    <dbReference type="NCBI Taxonomy" id="55785"/>
    <lineage>
        <taxon>Eukaryota</taxon>
        <taxon>Metazoa</taxon>
        <taxon>Ecdysozoa</taxon>
        <taxon>Nematoda</taxon>
        <taxon>Chromadorea</taxon>
        <taxon>Rhabditida</taxon>
        <taxon>Tylenchina</taxon>
        <taxon>Panagrolaimomorpha</taxon>
        <taxon>Panagrolaimoidea</taxon>
        <taxon>Panagrolaimidae</taxon>
        <taxon>Panagrolaimus</taxon>
    </lineage>
</organism>
<evidence type="ECO:0000313" key="1">
    <source>
        <dbReference type="Proteomes" id="UP000887580"/>
    </source>
</evidence>
<reference evidence="2" key="1">
    <citation type="submission" date="2022-11" db="UniProtKB">
        <authorList>
            <consortium name="WormBaseParasite"/>
        </authorList>
    </citation>
    <scope>IDENTIFICATION</scope>
</reference>
<dbReference type="Proteomes" id="UP000887580">
    <property type="component" value="Unplaced"/>
</dbReference>
<evidence type="ECO:0000313" key="2">
    <source>
        <dbReference type="WBParaSite" id="PS1159_v2.g3490.t2"/>
    </source>
</evidence>
<protein>
    <submittedName>
        <fullName evidence="2">Dynamin-1-like protein</fullName>
    </submittedName>
</protein>
<name>A0AC35GAU2_9BILA</name>
<proteinExistence type="predicted"/>
<sequence length="870" mass="98172">MATKEFDFSLGDTKQKSFNVNSVSNQNDQYSNFNLNANLKRSTDNPIHPKNESFHSKSTKNYNVTIVDENDSSRKNNSWSKNNNSFCSNGLNVFDSQKSDTEYQKRWKNEKTSSKDSWSTLSLHIEAYETSVEVEREQNNCDKSLKSKPYQLYKTLKGVNEVFRAFSLENVFEIPRQQEDTKGEPEVMQHRASQKLLNPNDQRNSNAGEKGSDAPPTMGSLVSTVCTIRRALATVGMENAINFPQIVVIGTQSHGKSSVIEGIVGRDFLPRGTGICTRRPLLIQLIYTPMDHPKRKEDKKSKNADWATFDHLPDKKFFDFKDVRKEIERATDELLGTKKGVSDEEIYLKIYASNVVDLTLIDLPGFTKVPVGDQPEDIEVRIRDMSLKYISNPNSIILAVVKATEDFATSEALKFAKMVDKNGDRTLGVLTQLDRMDKGTDATKTLTGELIPVKLGIIGVVGRSQADIEAGKTVKECLNDEVEFLKMKYPTLARENGIPWLIKTLNELLLEYIRKTVPDQKIQIAKMTSDYEAILKKLGDPIEESEKDSKLLRVIGDFVSALKDLLDGNSDIVETSRLIGGALLFQVYEESFADEMNAINALEGLDEKAILIAQKNVQGSTAEFLINEKVFRALVRKQLSLLNDPSLKCVDSIHTQLLSIVAHCKTEMQKKEPRFPVLFDKIEDEITAFIKERIEPTKEVIQKLLVSHRNRFNTNHPDFAAPIAKAIKDQQDFLNMKKNNDKPATPAVAASTQQQQQSTGDQQPKKELTEREKKYAELMKDLVKDGFNVVRTSVQDQVPKNCTRELVDYLKEHIHNHLIETFQGIQKDSKNIDLFGEGKSMAQKRKEASAKLVALIKAKEVLNGIPETIL</sequence>
<accession>A0AC35GAU2</accession>
<dbReference type="WBParaSite" id="PS1159_v2.g3490.t2">
    <property type="protein sequence ID" value="PS1159_v2.g3490.t2"/>
    <property type="gene ID" value="PS1159_v2.g3490"/>
</dbReference>